<reference evidence="5" key="1">
    <citation type="journal article" date="2019" name="Int. J. Syst. Evol. Microbiol.">
        <title>The Global Catalogue of Microorganisms (GCM) 10K type strain sequencing project: providing services to taxonomists for standard genome sequencing and annotation.</title>
        <authorList>
            <consortium name="The Broad Institute Genomics Platform"/>
            <consortium name="The Broad Institute Genome Sequencing Center for Infectious Disease"/>
            <person name="Wu L."/>
            <person name="Ma J."/>
        </authorList>
    </citation>
    <scope>NUCLEOTIDE SEQUENCE [LARGE SCALE GENOMIC DNA]</scope>
    <source>
        <strain evidence="5">CCM 7435</strain>
    </source>
</reference>
<keyword evidence="1 4" id="KW-0808">Transferase</keyword>
<dbReference type="GO" id="GO:0016746">
    <property type="term" value="F:acyltransferase activity"/>
    <property type="evidence" value="ECO:0007669"/>
    <property type="project" value="UniProtKB-KW"/>
</dbReference>
<dbReference type="Proteomes" id="UP001597299">
    <property type="component" value="Unassembled WGS sequence"/>
</dbReference>
<evidence type="ECO:0000256" key="2">
    <source>
        <dbReference type="ARBA" id="ARBA00023315"/>
    </source>
</evidence>
<evidence type="ECO:0000256" key="1">
    <source>
        <dbReference type="ARBA" id="ARBA00022679"/>
    </source>
</evidence>
<dbReference type="InterPro" id="IPR051016">
    <property type="entry name" value="Diverse_Substrate_AcTransf"/>
</dbReference>
<dbReference type="EC" id="2.3.-.-" evidence="4"/>
<dbReference type="InterPro" id="IPR016181">
    <property type="entry name" value="Acyl_CoA_acyltransferase"/>
</dbReference>
<dbReference type="SUPFAM" id="SSF55729">
    <property type="entry name" value="Acyl-CoA N-acyltransferases (Nat)"/>
    <property type="match status" value="1"/>
</dbReference>
<keyword evidence="2 4" id="KW-0012">Acyltransferase</keyword>
<organism evidence="4 5">
    <name type="scientific">Ancylobacter oerskovii</name>
    <dbReference type="NCBI Taxonomy" id="459519"/>
    <lineage>
        <taxon>Bacteria</taxon>
        <taxon>Pseudomonadati</taxon>
        <taxon>Pseudomonadota</taxon>
        <taxon>Alphaproteobacteria</taxon>
        <taxon>Hyphomicrobiales</taxon>
        <taxon>Xanthobacteraceae</taxon>
        <taxon>Ancylobacter</taxon>
    </lineage>
</organism>
<evidence type="ECO:0000313" key="5">
    <source>
        <dbReference type="Proteomes" id="UP001597299"/>
    </source>
</evidence>
<dbReference type="PANTHER" id="PTHR10545:SF29">
    <property type="entry name" value="GH14572P-RELATED"/>
    <property type="match status" value="1"/>
</dbReference>
<dbReference type="EMBL" id="JBHUHD010000001">
    <property type="protein sequence ID" value="MFD2139226.1"/>
    <property type="molecule type" value="Genomic_DNA"/>
</dbReference>
<gene>
    <name evidence="4" type="ORF">ACFSNC_02315</name>
</gene>
<dbReference type="Gene3D" id="3.40.630.30">
    <property type="match status" value="1"/>
</dbReference>
<accession>A0ABW4YSH4</accession>
<evidence type="ECO:0000313" key="4">
    <source>
        <dbReference type="EMBL" id="MFD2139226.1"/>
    </source>
</evidence>
<sequence>MSLAIRPARPEDAALVHSLIRELAAYERLLHEVEADEAAIAAALFGPHPRVFCDIAEWDAAPAGFTLWFYSFSSFVGRHGIYLEDLFVRPDFRGRGIAKALMRRLAGRCVEEGLGRFEWSVLNWNEPALRVYRALGATPKSEWTLQSVSGEALKALAGT</sequence>
<dbReference type="RefSeq" id="WP_213354364.1">
    <property type="nucleotide sequence ID" value="NZ_JAHBGB010000041.1"/>
</dbReference>
<dbReference type="InterPro" id="IPR000182">
    <property type="entry name" value="GNAT_dom"/>
</dbReference>
<dbReference type="PROSITE" id="PS51186">
    <property type="entry name" value="GNAT"/>
    <property type="match status" value="1"/>
</dbReference>
<feature type="domain" description="N-acetyltransferase" evidence="3">
    <location>
        <begin position="3"/>
        <end position="157"/>
    </location>
</feature>
<keyword evidence="5" id="KW-1185">Reference proteome</keyword>
<evidence type="ECO:0000259" key="3">
    <source>
        <dbReference type="PROSITE" id="PS51186"/>
    </source>
</evidence>
<dbReference type="PANTHER" id="PTHR10545">
    <property type="entry name" value="DIAMINE N-ACETYLTRANSFERASE"/>
    <property type="match status" value="1"/>
</dbReference>
<dbReference type="Pfam" id="PF00583">
    <property type="entry name" value="Acetyltransf_1"/>
    <property type="match status" value="1"/>
</dbReference>
<comment type="caution">
    <text evidence="4">The sequence shown here is derived from an EMBL/GenBank/DDBJ whole genome shotgun (WGS) entry which is preliminary data.</text>
</comment>
<name>A0ABW4YSH4_9HYPH</name>
<dbReference type="CDD" id="cd04301">
    <property type="entry name" value="NAT_SF"/>
    <property type="match status" value="1"/>
</dbReference>
<protein>
    <submittedName>
        <fullName evidence="4">GNAT family N-acetyltransferase</fullName>
        <ecNumber evidence="4">2.3.-.-</ecNumber>
    </submittedName>
</protein>
<proteinExistence type="predicted"/>